<evidence type="ECO:0000313" key="15">
    <source>
        <dbReference type="EMBL" id="KAF6000427.1"/>
    </source>
</evidence>
<evidence type="ECO:0000256" key="11">
    <source>
        <dbReference type="ARBA" id="ARBA00023242"/>
    </source>
</evidence>
<comment type="caution">
    <text evidence="15">The sequence shown here is derived from an EMBL/GenBank/DDBJ whole genome shotgun (WGS) entry which is preliminary data.</text>
</comment>
<feature type="coiled-coil region" evidence="12">
    <location>
        <begin position="495"/>
        <end position="546"/>
    </location>
</feature>
<keyword evidence="4" id="KW-0158">Chromosome</keyword>
<evidence type="ECO:0000313" key="16">
    <source>
        <dbReference type="Proteomes" id="UP000530660"/>
    </source>
</evidence>
<keyword evidence="11" id="KW-0539">Nucleus</keyword>
<dbReference type="Proteomes" id="UP000530660">
    <property type="component" value="Unassembled WGS sequence"/>
</dbReference>
<keyword evidence="5" id="KW-0547">Nucleotide-binding</keyword>
<dbReference type="GO" id="GO:0005634">
    <property type="term" value="C:nucleus"/>
    <property type="evidence" value="ECO:0007669"/>
    <property type="project" value="UniProtKB-SubCell"/>
</dbReference>
<dbReference type="PANTHER" id="PTHR19306:SF6">
    <property type="entry name" value="STRUCTURAL MAINTENANCE OF CHROMOSOMES PROTEIN 6"/>
    <property type="match status" value="1"/>
</dbReference>
<keyword evidence="8 12" id="KW-0175">Coiled coil</keyword>
<evidence type="ECO:0000256" key="1">
    <source>
        <dbReference type="ARBA" id="ARBA00004123"/>
    </source>
</evidence>
<keyword evidence="10" id="KW-0234">DNA repair</keyword>
<evidence type="ECO:0000256" key="8">
    <source>
        <dbReference type="ARBA" id="ARBA00023054"/>
    </source>
</evidence>
<feature type="domain" description="RecF/RecN/SMC N-terminal" evidence="14">
    <location>
        <begin position="112"/>
        <end position="1137"/>
    </location>
</feature>
<comment type="subcellular location">
    <subcellularLocation>
        <location evidence="2">Chromosome</location>
    </subcellularLocation>
    <subcellularLocation>
        <location evidence="1">Nucleus</location>
    </subcellularLocation>
</comment>
<dbReference type="GO" id="GO:0000724">
    <property type="term" value="P:double-strand break repair via homologous recombination"/>
    <property type="evidence" value="ECO:0007669"/>
    <property type="project" value="TreeGrafter"/>
</dbReference>
<accession>A0A7J7ID09</accession>
<evidence type="ECO:0000256" key="5">
    <source>
        <dbReference type="ARBA" id="ARBA00022741"/>
    </source>
</evidence>
<comment type="similarity">
    <text evidence="3">Belongs to the SMC family. SMC6 subfamily.</text>
</comment>
<proteinExistence type="inferred from homology"/>
<feature type="coiled-coil region" evidence="12">
    <location>
        <begin position="329"/>
        <end position="466"/>
    </location>
</feature>
<dbReference type="GO" id="GO:0005524">
    <property type="term" value="F:ATP binding"/>
    <property type="evidence" value="ECO:0007669"/>
    <property type="project" value="UniProtKB-KW"/>
</dbReference>
<feature type="region of interest" description="Disordered" evidence="13">
    <location>
        <begin position="1"/>
        <end position="72"/>
    </location>
</feature>
<evidence type="ECO:0000256" key="4">
    <source>
        <dbReference type="ARBA" id="ARBA00022454"/>
    </source>
</evidence>
<dbReference type="GO" id="GO:0035861">
    <property type="term" value="C:site of double-strand break"/>
    <property type="evidence" value="ECO:0007669"/>
    <property type="project" value="TreeGrafter"/>
</dbReference>
<feature type="coiled-coil region" evidence="12">
    <location>
        <begin position="739"/>
        <end position="794"/>
    </location>
</feature>
<keyword evidence="6" id="KW-0227">DNA damage</keyword>
<evidence type="ECO:0000256" key="2">
    <source>
        <dbReference type="ARBA" id="ARBA00004286"/>
    </source>
</evidence>
<keyword evidence="16" id="KW-1185">Reference proteome</keyword>
<keyword evidence="7" id="KW-0067">ATP-binding</keyword>
<feature type="compositionally biased region" description="Polar residues" evidence="13">
    <location>
        <begin position="34"/>
        <end position="72"/>
    </location>
</feature>
<gene>
    <name evidence="15" type="primary">SMC6</name>
    <name evidence="15" type="ORF">F1559_001418</name>
</gene>
<dbReference type="EMBL" id="VWRR01000020">
    <property type="protein sequence ID" value="KAF6000427.1"/>
    <property type="molecule type" value="Genomic_DNA"/>
</dbReference>
<evidence type="ECO:0000256" key="12">
    <source>
        <dbReference type="SAM" id="Coils"/>
    </source>
</evidence>
<evidence type="ECO:0000259" key="14">
    <source>
        <dbReference type="Pfam" id="PF02463"/>
    </source>
</evidence>
<name>A0A7J7ID09_9RHOD</name>
<feature type="compositionally biased region" description="Polar residues" evidence="13">
    <location>
        <begin position="1"/>
        <end position="14"/>
    </location>
</feature>
<organism evidence="15 16">
    <name type="scientific">Cyanidiococcus yangmingshanensis</name>
    <dbReference type="NCBI Taxonomy" id="2690220"/>
    <lineage>
        <taxon>Eukaryota</taxon>
        <taxon>Rhodophyta</taxon>
        <taxon>Bangiophyceae</taxon>
        <taxon>Cyanidiales</taxon>
        <taxon>Cyanidiaceae</taxon>
        <taxon>Cyanidiococcus</taxon>
    </lineage>
</organism>
<dbReference type="Gene3D" id="3.40.50.300">
    <property type="entry name" value="P-loop containing nucleotide triphosphate hydrolases"/>
    <property type="match status" value="2"/>
</dbReference>
<evidence type="ECO:0000256" key="6">
    <source>
        <dbReference type="ARBA" id="ARBA00022763"/>
    </source>
</evidence>
<feature type="coiled-coil region" evidence="12">
    <location>
        <begin position="826"/>
        <end position="877"/>
    </location>
</feature>
<dbReference type="AlphaFoldDB" id="A0A7J7ID09"/>
<dbReference type="SUPFAM" id="SSF52540">
    <property type="entry name" value="P-loop containing nucleoside triphosphate hydrolases"/>
    <property type="match status" value="1"/>
</dbReference>
<evidence type="ECO:0000256" key="10">
    <source>
        <dbReference type="ARBA" id="ARBA00023204"/>
    </source>
</evidence>
<dbReference type="OrthoDB" id="10072614at2759"/>
<protein>
    <submittedName>
        <fullName evidence="15">Structural maintenance of chromosomes protein 6</fullName>
    </submittedName>
</protein>
<dbReference type="InterPro" id="IPR027417">
    <property type="entry name" value="P-loop_NTPase"/>
</dbReference>
<dbReference type="GO" id="GO:0003697">
    <property type="term" value="F:single-stranded DNA binding"/>
    <property type="evidence" value="ECO:0007669"/>
    <property type="project" value="TreeGrafter"/>
</dbReference>
<evidence type="ECO:0000256" key="13">
    <source>
        <dbReference type="SAM" id="MobiDB-lite"/>
    </source>
</evidence>
<feature type="compositionally biased region" description="Basic and acidic residues" evidence="13">
    <location>
        <begin position="20"/>
        <end position="31"/>
    </location>
</feature>
<evidence type="ECO:0000256" key="9">
    <source>
        <dbReference type="ARBA" id="ARBA00023172"/>
    </source>
</evidence>
<sequence length="1185" mass="135359">MARTRATSSPSESPTRGKRGRADNGPEERGPKQQKISSPSSANGPQTFADSESSYHLTQQPEETPVSDTPHQAENEQILEAPHVSRSPGGTRVSFGDLPCRRQRGFAQYGILEWIRLENFMCHRCFEVSFGPNVNIISGPNGSGKSAIVAALQLIFGAASASTDRGRRTGDLIRIGANAALVAVRLRNRRDMTEASDGRYRPEVYGNSILIHRRIARTGVSTWSFYNERGKRVQAERSARLELEAIMDHYFIQVNNPVAVLTQRKSKEFLSSGKPSDLYRFFMEATKLKEVRDALMEIRTQAADIRAIYARKEGELPRLSKELSMAKCAYDEAKRLEHLEEELIRLRQEFAWARVQEVEQQLRETTEERAKTLGLIEEGSERIEFLDRAAASKSQELEVLNRQLREVNDAITRDISEETNFDAELRQVRNETRRLEQQKTRLSSLRTTREEELKSVSEELERLRERAHASDSSLVEHHQQLQLLMDETTRLAVARDGKRSLLAQLEAQLEALKADQAQLRGHVQLRESALRQAERVLAELQQSRRDPRVIFGGPHITSLLEDIDAAMDQGTFRRKPIGPLGSFLRARDPKWALSIELCVSPAILSAFVVHDMADAEALRELAVRRRYPIPRILVQNMDAAPYHPRPEQLPPRELVTVHSQIIIEKHEHVLQNVLMDHAETELNLLFDSAEDARRAAFELRPRNVRVCWSSAGDRAQVGAGGSNQFRAGPDPSRYTPKLAGDLERQIALKRQLVENENREHRLLLARETECGKAIADVERKHSKTVQDIAAIEDEERGKRHQIEVLQQGQEDEASSAFIPDAFQERITAIDAELEMVSRQLELVEEQIQAQGELEKEIERREHARRDKERELDEKRREVSRKCRALATEQAQSQAEVLALRTGIENERRKLEALDSNLDLIRIKLQRETDAARQVSTRPEAVTAASNTLRLEIATLESRLQTEQRRLDGVSVTQLWERYEHAQQSYDSIATELGSLERLLQRIEDGLVERIETFIQLRAHIQKHVSAYFGYYIHMRGHYGSIKFDDRSHEMRLRVAIGHHRTRDGELCFAQDLRSLSGGERSFTTLALMLALGEAMEVPFRIMDEFDVFMDEANRRVAYKTLIDIAKRESKRQFIFITPLTLPQLRADPECVRIVRLMPPVRGVDDSQQTALDDYAQQTEPFNHEA</sequence>
<dbReference type="GO" id="GO:0003684">
    <property type="term" value="F:damaged DNA binding"/>
    <property type="evidence" value="ECO:0007669"/>
    <property type="project" value="TreeGrafter"/>
</dbReference>
<dbReference type="Pfam" id="PF02463">
    <property type="entry name" value="SMC_N"/>
    <property type="match status" value="1"/>
</dbReference>
<evidence type="ECO:0000256" key="7">
    <source>
        <dbReference type="ARBA" id="ARBA00022840"/>
    </source>
</evidence>
<dbReference type="GO" id="GO:0030915">
    <property type="term" value="C:Smc5-Smc6 complex"/>
    <property type="evidence" value="ECO:0007669"/>
    <property type="project" value="TreeGrafter"/>
</dbReference>
<reference evidence="15 16" key="1">
    <citation type="journal article" date="2020" name="J. Phycol.">
        <title>Comparative genome analysis reveals Cyanidiococcus gen. nov., a new extremophilic red algal genus sister to Cyanidioschyzon (Cyanidioschyzonaceae, Rhodophyta).</title>
        <authorList>
            <person name="Liu S.-L."/>
            <person name="Chiang Y.-R."/>
            <person name="Yoon H.S."/>
            <person name="Fu H.-Y."/>
        </authorList>
    </citation>
    <scope>NUCLEOTIDE SEQUENCE [LARGE SCALE GENOMIC DNA]</scope>
    <source>
        <strain evidence="15 16">THAL066</strain>
    </source>
</reference>
<dbReference type="InterPro" id="IPR003395">
    <property type="entry name" value="RecF/RecN/SMC_N"/>
</dbReference>
<evidence type="ECO:0000256" key="3">
    <source>
        <dbReference type="ARBA" id="ARBA00006793"/>
    </source>
</evidence>
<dbReference type="PANTHER" id="PTHR19306">
    <property type="entry name" value="STRUCTURAL MAINTENANCE OF CHROMOSOMES 5,6 SMC5, SMC6"/>
    <property type="match status" value="1"/>
</dbReference>
<keyword evidence="9" id="KW-0233">DNA recombination</keyword>
<feature type="coiled-coil region" evidence="12">
    <location>
        <begin position="903"/>
        <end position="965"/>
    </location>
</feature>